<dbReference type="GO" id="GO:1905762">
    <property type="term" value="F:CCR4-NOT complex binding"/>
    <property type="evidence" value="ECO:0007669"/>
    <property type="project" value="TreeGrafter"/>
</dbReference>
<feature type="region of interest" description="Disordered" evidence="1">
    <location>
        <begin position="317"/>
        <end position="361"/>
    </location>
</feature>
<dbReference type="AlphaFoldDB" id="A0A8H5FBF9"/>
<dbReference type="EMBL" id="JAACJJ010000001">
    <property type="protein sequence ID" value="KAF5330704.1"/>
    <property type="molecule type" value="Genomic_DNA"/>
</dbReference>
<sequence length="503" mass="54530">MMEDVAIFWDYENCPAPANTSGYALVQSIRLMARSYGSVKTLKAYAGIAEQFTVPRTQSLRSELQCSGVSLIDCPHNGRKDVADKMMIVDMLAHAIDNPSPSTIVLISGDRDFAYALSILRLRCYRTILCTTSNAHLSLVAQASGCIDWASLCAAAVDVLAPQWPIPNQPATPKIPISRLNSQREVPASKASRDLKEEDGTIPPVRERKRSTISFPSTSSVFANPKSVVEFIPSSSKQPASVFKWPNSGGSPKKSYTNVDFPKFQPSQMFNMAGEPSSNDTITEAFDVSTAVSANSAFAQNVAGSPLKSTLTFMDNDIEDDDNLQHPTSNSNDSDDYTISNEAPESQGNSQTDKAPSTLPLPDFILSSNHSSVFAPHLESPFGILNSNQEYIPSFTGSKPNVFGALKPPASPKRFNYSAGVPPHFVILIKVLQAQLKEGKERILRCQVGEQISHKGVTYQKAGANNFSEYVAMAERAGIVELGGSEGKAWIALTSDCRTIYVA</sequence>
<dbReference type="OrthoDB" id="549353at2759"/>
<dbReference type="GO" id="GO:0004540">
    <property type="term" value="F:RNA nuclease activity"/>
    <property type="evidence" value="ECO:0007669"/>
    <property type="project" value="InterPro"/>
</dbReference>
<evidence type="ECO:0000259" key="2">
    <source>
        <dbReference type="Pfam" id="PF01936"/>
    </source>
</evidence>
<dbReference type="PANTHER" id="PTHR14379:SF3">
    <property type="entry name" value="MEIOSIS REGULATOR AND MRNA STABILITY FACTOR 1"/>
    <property type="match status" value="1"/>
</dbReference>
<dbReference type="Pfam" id="PF01936">
    <property type="entry name" value="NYN"/>
    <property type="match status" value="1"/>
</dbReference>
<evidence type="ECO:0000313" key="3">
    <source>
        <dbReference type="EMBL" id="KAF5330704.1"/>
    </source>
</evidence>
<organism evidence="3 4">
    <name type="scientific">Psilocybe cf. subviscida</name>
    <dbReference type="NCBI Taxonomy" id="2480587"/>
    <lineage>
        <taxon>Eukaryota</taxon>
        <taxon>Fungi</taxon>
        <taxon>Dikarya</taxon>
        <taxon>Basidiomycota</taxon>
        <taxon>Agaricomycotina</taxon>
        <taxon>Agaricomycetes</taxon>
        <taxon>Agaricomycetidae</taxon>
        <taxon>Agaricales</taxon>
        <taxon>Agaricineae</taxon>
        <taxon>Strophariaceae</taxon>
        <taxon>Psilocybe</taxon>
    </lineage>
</organism>
<dbReference type="InterPro" id="IPR024768">
    <property type="entry name" value="Marf1"/>
</dbReference>
<gene>
    <name evidence="3" type="ORF">D9619_005963</name>
</gene>
<reference evidence="3 4" key="1">
    <citation type="journal article" date="2020" name="ISME J.">
        <title>Uncovering the hidden diversity of litter-decomposition mechanisms in mushroom-forming fungi.</title>
        <authorList>
            <person name="Floudas D."/>
            <person name="Bentzer J."/>
            <person name="Ahren D."/>
            <person name="Johansson T."/>
            <person name="Persson P."/>
            <person name="Tunlid A."/>
        </authorList>
    </citation>
    <scope>NUCLEOTIDE SEQUENCE [LARGE SCALE GENOMIC DNA]</scope>
    <source>
        <strain evidence="3 4">CBS 101986</strain>
    </source>
</reference>
<evidence type="ECO:0000313" key="4">
    <source>
        <dbReference type="Proteomes" id="UP000567179"/>
    </source>
</evidence>
<dbReference type="GO" id="GO:0010468">
    <property type="term" value="P:regulation of gene expression"/>
    <property type="evidence" value="ECO:0007669"/>
    <property type="project" value="InterPro"/>
</dbReference>
<evidence type="ECO:0000256" key="1">
    <source>
        <dbReference type="SAM" id="MobiDB-lite"/>
    </source>
</evidence>
<feature type="compositionally biased region" description="Polar residues" evidence="1">
    <location>
        <begin position="325"/>
        <end position="355"/>
    </location>
</feature>
<dbReference type="InterPro" id="IPR021139">
    <property type="entry name" value="NYN"/>
</dbReference>
<keyword evidence="4" id="KW-1185">Reference proteome</keyword>
<dbReference type="Gene3D" id="3.40.50.1010">
    <property type="entry name" value="5'-nuclease"/>
    <property type="match status" value="1"/>
</dbReference>
<dbReference type="PANTHER" id="PTHR14379">
    <property type="entry name" value="LIMKAIN B LKAP"/>
    <property type="match status" value="1"/>
</dbReference>
<accession>A0A8H5FBF9</accession>
<feature type="domain" description="NYN" evidence="2">
    <location>
        <begin position="5"/>
        <end position="148"/>
    </location>
</feature>
<feature type="region of interest" description="Disordered" evidence="1">
    <location>
        <begin position="172"/>
        <end position="210"/>
    </location>
</feature>
<feature type="compositionally biased region" description="Polar residues" evidence="1">
    <location>
        <begin position="248"/>
        <end position="258"/>
    </location>
</feature>
<dbReference type="GO" id="GO:0005777">
    <property type="term" value="C:peroxisome"/>
    <property type="evidence" value="ECO:0007669"/>
    <property type="project" value="InterPro"/>
</dbReference>
<proteinExistence type="predicted"/>
<dbReference type="CDD" id="cd10910">
    <property type="entry name" value="PIN_limkain_b1_N_like"/>
    <property type="match status" value="1"/>
</dbReference>
<comment type="caution">
    <text evidence="3">The sequence shown here is derived from an EMBL/GenBank/DDBJ whole genome shotgun (WGS) entry which is preliminary data.</text>
</comment>
<protein>
    <recommendedName>
        <fullName evidence="2">NYN domain-containing protein</fullName>
    </recommendedName>
</protein>
<name>A0A8H5FBF9_9AGAR</name>
<feature type="region of interest" description="Disordered" evidence="1">
    <location>
        <begin position="238"/>
        <end position="258"/>
    </location>
</feature>
<dbReference type="Proteomes" id="UP000567179">
    <property type="component" value="Unassembled WGS sequence"/>
</dbReference>